<evidence type="ECO:0000256" key="5">
    <source>
        <dbReference type="ARBA" id="ARBA00022792"/>
    </source>
</evidence>
<evidence type="ECO:0000256" key="3">
    <source>
        <dbReference type="ARBA" id="ARBA00022448"/>
    </source>
</evidence>
<evidence type="ECO:0000256" key="2">
    <source>
        <dbReference type="ARBA" id="ARBA00010261"/>
    </source>
</evidence>
<accession>A0A6A6QAA1</accession>
<evidence type="ECO:0000313" key="10">
    <source>
        <dbReference type="EMBL" id="KAF2489285.1"/>
    </source>
</evidence>
<feature type="compositionally biased region" description="Acidic residues" evidence="9">
    <location>
        <begin position="122"/>
        <end position="135"/>
    </location>
</feature>
<evidence type="ECO:0000256" key="9">
    <source>
        <dbReference type="SAM" id="MobiDB-lite"/>
    </source>
</evidence>
<dbReference type="GO" id="GO:0005743">
    <property type="term" value="C:mitochondrial inner membrane"/>
    <property type="evidence" value="ECO:0007669"/>
    <property type="project" value="UniProtKB-SubCell"/>
</dbReference>
<dbReference type="AlphaFoldDB" id="A0A6A6QAA1"/>
<protein>
    <submittedName>
        <fullName evidence="10">NADH-ubiquinone oxidoreductase 299 kDa subunit</fullName>
    </submittedName>
</protein>
<comment type="subcellular location">
    <subcellularLocation>
        <location evidence="1">Mitochondrion inner membrane</location>
        <topology evidence="1">Peripheral membrane protein</topology>
        <orientation evidence="1">Matrix side</orientation>
    </subcellularLocation>
</comment>
<organism evidence="10 11">
    <name type="scientific">Lophium mytilinum</name>
    <dbReference type="NCBI Taxonomy" id="390894"/>
    <lineage>
        <taxon>Eukaryota</taxon>
        <taxon>Fungi</taxon>
        <taxon>Dikarya</taxon>
        <taxon>Ascomycota</taxon>
        <taxon>Pezizomycotina</taxon>
        <taxon>Dothideomycetes</taxon>
        <taxon>Pleosporomycetidae</taxon>
        <taxon>Mytilinidiales</taxon>
        <taxon>Mytilinidiaceae</taxon>
        <taxon>Lophium</taxon>
    </lineage>
</organism>
<evidence type="ECO:0000256" key="4">
    <source>
        <dbReference type="ARBA" id="ARBA00022660"/>
    </source>
</evidence>
<proteinExistence type="inferred from homology"/>
<evidence type="ECO:0000313" key="11">
    <source>
        <dbReference type="Proteomes" id="UP000799750"/>
    </source>
</evidence>
<dbReference type="OrthoDB" id="286811at2759"/>
<feature type="region of interest" description="Disordered" evidence="9">
    <location>
        <begin position="224"/>
        <end position="244"/>
    </location>
</feature>
<dbReference type="GO" id="GO:0022904">
    <property type="term" value="P:respiratory electron transport chain"/>
    <property type="evidence" value="ECO:0007669"/>
    <property type="project" value="InterPro"/>
</dbReference>
<dbReference type="Proteomes" id="UP000799750">
    <property type="component" value="Unassembled WGS sequence"/>
</dbReference>
<gene>
    <name evidence="10" type="ORF">BU16DRAFT_531607</name>
</gene>
<dbReference type="PANTHER" id="PTHR12653">
    <property type="entry name" value="NADH-UBIQUINONE OXIDOREDUCTASE 13 KD-B SUBUNIT"/>
    <property type="match status" value="1"/>
</dbReference>
<keyword evidence="3" id="KW-0813">Transport</keyword>
<sequence>MRAAFRLLANVKSARFLEPGAPTGLTGLSTHPSPRSTLIYLYSSTLDKLQQIPESSIYRQSTEALTKHRLAIVEAQKPAGFDAWLEKVRSQVEESPHSFEGVKFGSKGIPYAATLPIKGEERDENEVEWDGEDQEPPIREGAGEVNERRNQAARFAGKRPLTPETVVKIVTDPEPQLTADEISDIESQIGAGLIEEVIQVAHGENALVEKIIESKAWESLVEPSPEGQWSYFERGGTHTSTQKP</sequence>
<dbReference type="PANTHER" id="PTHR12653:SF0">
    <property type="entry name" value="NADH DEHYDROGENASE [UBIQUINONE] 1 ALPHA SUBCOMPLEX SUBUNIT 5"/>
    <property type="match status" value="1"/>
</dbReference>
<keyword evidence="7" id="KW-0496">Mitochondrion</keyword>
<comment type="similarity">
    <text evidence="2">Belongs to the complex I NDUFA5 subunit family.</text>
</comment>
<keyword evidence="8" id="KW-0472">Membrane</keyword>
<keyword evidence="11" id="KW-1185">Reference proteome</keyword>
<name>A0A6A6QAA1_9PEZI</name>
<keyword evidence="4" id="KW-0679">Respiratory chain</keyword>
<keyword evidence="6" id="KW-0249">Electron transport</keyword>
<keyword evidence="10" id="KW-0830">Ubiquinone</keyword>
<evidence type="ECO:0000256" key="1">
    <source>
        <dbReference type="ARBA" id="ARBA00004443"/>
    </source>
</evidence>
<keyword evidence="5" id="KW-0999">Mitochondrion inner membrane</keyword>
<evidence type="ECO:0000256" key="8">
    <source>
        <dbReference type="ARBA" id="ARBA00023136"/>
    </source>
</evidence>
<evidence type="ECO:0000256" key="6">
    <source>
        <dbReference type="ARBA" id="ARBA00022982"/>
    </source>
</evidence>
<dbReference type="EMBL" id="MU004199">
    <property type="protein sequence ID" value="KAF2489285.1"/>
    <property type="molecule type" value="Genomic_DNA"/>
</dbReference>
<reference evidence="10" key="1">
    <citation type="journal article" date="2020" name="Stud. Mycol.">
        <title>101 Dothideomycetes genomes: a test case for predicting lifestyles and emergence of pathogens.</title>
        <authorList>
            <person name="Haridas S."/>
            <person name="Albert R."/>
            <person name="Binder M."/>
            <person name="Bloem J."/>
            <person name="Labutti K."/>
            <person name="Salamov A."/>
            <person name="Andreopoulos B."/>
            <person name="Baker S."/>
            <person name="Barry K."/>
            <person name="Bills G."/>
            <person name="Bluhm B."/>
            <person name="Cannon C."/>
            <person name="Castanera R."/>
            <person name="Culley D."/>
            <person name="Daum C."/>
            <person name="Ezra D."/>
            <person name="Gonzalez J."/>
            <person name="Henrissat B."/>
            <person name="Kuo A."/>
            <person name="Liang C."/>
            <person name="Lipzen A."/>
            <person name="Lutzoni F."/>
            <person name="Magnuson J."/>
            <person name="Mondo S."/>
            <person name="Nolan M."/>
            <person name="Ohm R."/>
            <person name="Pangilinan J."/>
            <person name="Park H.-J."/>
            <person name="Ramirez L."/>
            <person name="Alfaro M."/>
            <person name="Sun H."/>
            <person name="Tritt A."/>
            <person name="Yoshinaga Y."/>
            <person name="Zwiers L.-H."/>
            <person name="Turgeon B."/>
            <person name="Goodwin S."/>
            <person name="Spatafora J."/>
            <person name="Crous P."/>
            <person name="Grigoriev I."/>
        </authorList>
    </citation>
    <scope>NUCLEOTIDE SEQUENCE</scope>
    <source>
        <strain evidence="10">CBS 269.34</strain>
    </source>
</reference>
<feature type="region of interest" description="Disordered" evidence="9">
    <location>
        <begin position="121"/>
        <end position="140"/>
    </location>
</feature>
<dbReference type="InterPro" id="IPR006806">
    <property type="entry name" value="NDUFA5"/>
</dbReference>
<evidence type="ECO:0000256" key="7">
    <source>
        <dbReference type="ARBA" id="ARBA00023128"/>
    </source>
</evidence>
<dbReference type="Pfam" id="PF04716">
    <property type="entry name" value="ETC_C1_NDUFA5"/>
    <property type="match status" value="1"/>
</dbReference>